<dbReference type="InterPro" id="IPR025714">
    <property type="entry name" value="Methyltranfer_dom"/>
</dbReference>
<feature type="compositionally biased region" description="Low complexity" evidence="1">
    <location>
        <begin position="332"/>
        <end position="351"/>
    </location>
</feature>
<sequence>MGPDRPLPIETSFSSTDEYINSLINLLTVDKLLKTLCGGIHILDFLTATPDLYSQILSQEWRDFIQHYEALDILDLLIREDLEQFSSPQNESNERWRNGPPPPSSLLQYIHDVRRHLLNREPPTSQCNRNRAMKPTQKLARHVAVGMNVKKVHEVGLFSSYINGLTDDIRSSTGKQITHLVDFGSGQNYLGRALASQPYGKNVVAVESKHHNIEGARDFDIKARLTEKKKIMRNKKEFRAGLPQKNNGAEVVSNTSRTPPPETECRKCLPETETGKVEPRSESSKTTFQISSQGNGTVQYVEHRIQDGNLSDVVDQIVESSAVSRRDQSGCSDETNTDSSPSTTSTSFETTQITPSPNIQAHPSRALMTISLHSCGNLVYHGLRSLALNPSVVAVALVGCCYNLITERLVPSTYKLPELRPQAHPRLEKTGKACDPHGFPLSERFCAEHAKAGPGLNLNITARMMAVQAPSNWGEADCESFFTRHFYRAVLQRLLLDCGIIDAPNASDSLAQDGETRGGRVEKEVADGTSVSPAGHTSSIPIVIGSLPKGKYASFLLYARAALAKLYKDPDPELAQLFLWKTQGLTDERIERYEQVYAGKKKELAIVWSLMAFSAGVVEAAIVVDRWLWLKEQDFVQAAWVEPVFDYRLSPRNLVVVGVKN</sequence>
<feature type="region of interest" description="Disordered" evidence="1">
    <location>
        <begin position="247"/>
        <end position="295"/>
    </location>
</feature>
<gene>
    <name evidence="3" type="ORF">K431DRAFT_330294</name>
</gene>
<keyword evidence="4" id="KW-1185">Reference proteome</keyword>
<dbReference type="OrthoDB" id="10258156at2759"/>
<evidence type="ECO:0000256" key="1">
    <source>
        <dbReference type="SAM" id="MobiDB-lite"/>
    </source>
</evidence>
<name>A0A9P4UUI4_9PEZI</name>
<dbReference type="InterPro" id="IPR052220">
    <property type="entry name" value="METTL25"/>
</dbReference>
<feature type="compositionally biased region" description="Polar residues" evidence="1">
    <location>
        <begin position="284"/>
        <end position="295"/>
    </location>
</feature>
<accession>A0A9P4UUI4</accession>
<dbReference type="Proteomes" id="UP000799441">
    <property type="component" value="Unassembled WGS sequence"/>
</dbReference>
<feature type="region of interest" description="Disordered" evidence="1">
    <location>
        <begin position="509"/>
        <end position="534"/>
    </location>
</feature>
<organism evidence="3 4">
    <name type="scientific">Polychaeton citri CBS 116435</name>
    <dbReference type="NCBI Taxonomy" id="1314669"/>
    <lineage>
        <taxon>Eukaryota</taxon>
        <taxon>Fungi</taxon>
        <taxon>Dikarya</taxon>
        <taxon>Ascomycota</taxon>
        <taxon>Pezizomycotina</taxon>
        <taxon>Dothideomycetes</taxon>
        <taxon>Dothideomycetidae</taxon>
        <taxon>Capnodiales</taxon>
        <taxon>Capnodiaceae</taxon>
        <taxon>Polychaeton</taxon>
    </lineage>
</organism>
<feature type="region of interest" description="Disordered" evidence="1">
    <location>
        <begin position="321"/>
        <end position="360"/>
    </location>
</feature>
<dbReference type="PANTHER" id="PTHR12496:SF0">
    <property type="entry name" value="METHYLTRANSFERASE DOMAIN-CONTAINING PROTEIN"/>
    <property type="match status" value="1"/>
</dbReference>
<reference evidence="3" key="1">
    <citation type="journal article" date="2020" name="Stud. Mycol.">
        <title>101 Dothideomycetes genomes: a test case for predicting lifestyles and emergence of pathogens.</title>
        <authorList>
            <person name="Haridas S."/>
            <person name="Albert R."/>
            <person name="Binder M."/>
            <person name="Bloem J."/>
            <person name="Labutti K."/>
            <person name="Salamov A."/>
            <person name="Andreopoulos B."/>
            <person name="Baker S."/>
            <person name="Barry K."/>
            <person name="Bills G."/>
            <person name="Bluhm B."/>
            <person name="Cannon C."/>
            <person name="Castanera R."/>
            <person name="Culley D."/>
            <person name="Daum C."/>
            <person name="Ezra D."/>
            <person name="Gonzalez J."/>
            <person name="Henrissat B."/>
            <person name="Kuo A."/>
            <person name="Liang C."/>
            <person name="Lipzen A."/>
            <person name="Lutzoni F."/>
            <person name="Magnuson J."/>
            <person name="Mondo S."/>
            <person name="Nolan M."/>
            <person name="Ohm R."/>
            <person name="Pangilinan J."/>
            <person name="Park H.-J."/>
            <person name="Ramirez L."/>
            <person name="Alfaro M."/>
            <person name="Sun H."/>
            <person name="Tritt A."/>
            <person name="Yoshinaga Y."/>
            <person name="Zwiers L.-H."/>
            <person name="Turgeon B."/>
            <person name="Goodwin S."/>
            <person name="Spatafora J."/>
            <person name="Crous P."/>
            <person name="Grigoriev I."/>
        </authorList>
    </citation>
    <scope>NUCLEOTIDE SEQUENCE</scope>
    <source>
        <strain evidence="3">CBS 116435</strain>
    </source>
</reference>
<evidence type="ECO:0000313" key="3">
    <source>
        <dbReference type="EMBL" id="KAF2725175.1"/>
    </source>
</evidence>
<feature type="compositionally biased region" description="Basic and acidic residues" evidence="1">
    <location>
        <begin position="514"/>
        <end position="526"/>
    </location>
</feature>
<feature type="domain" description="Methyltransferase" evidence="2">
    <location>
        <begin position="150"/>
        <end position="407"/>
    </location>
</feature>
<protein>
    <recommendedName>
        <fullName evidence="2">Methyltransferase domain-containing protein</fullName>
    </recommendedName>
</protein>
<dbReference type="PANTHER" id="PTHR12496">
    <property type="entry name" value="CGI-41 METHYLTRANSFERASE"/>
    <property type="match status" value="1"/>
</dbReference>
<evidence type="ECO:0000313" key="4">
    <source>
        <dbReference type="Proteomes" id="UP000799441"/>
    </source>
</evidence>
<evidence type="ECO:0000259" key="2">
    <source>
        <dbReference type="Pfam" id="PF13679"/>
    </source>
</evidence>
<dbReference type="AlphaFoldDB" id="A0A9P4UUI4"/>
<dbReference type="EMBL" id="MU003768">
    <property type="protein sequence ID" value="KAF2725175.1"/>
    <property type="molecule type" value="Genomic_DNA"/>
</dbReference>
<feature type="compositionally biased region" description="Polar residues" evidence="1">
    <location>
        <begin position="247"/>
        <end position="257"/>
    </location>
</feature>
<dbReference type="Pfam" id="PF13679">
    <property type="entry name" value="Methyltransf_32"/>
    <property type="match status" value="1"/>
</dbReference>
<comment type="caution">
    <text evidence="3">The sequence shown here is derived from an EMBL/GenBank/DDBJ whole genome shotgun (WGS) entry which is preliminary data.</text>
</comment>
<feature type="compositionally biased region" description="Basic and acidic residues" evidence="1">
    <location>
        <begin position="263"/>
        <end position="283"/>
    </location>
</feature>
<proteinExistence type="predicted"/>